<gene>
    <name evidence="9" type="ORF">AT302_00910</name>
</gene>
<dbReference type="EMBL" id="CP013480">
    <property type="protein sequence ID" value="ALS58551.1"/>
    <property type="molecule type" value="Genomic_DNA"/>
</dbReference>
<reference evidence="10" key="1">
    <citation type="submission" date="2015-12" db="EMBL/GenBank/DDBJ databases">
        <title>Complete genome sequence of Pandoraea norimbergensis DSM 11628.</title>
        <authorList>
            <person name="Ee R."/>
            <person name="Lim Y.-L."/>
            <person name="Yong D."/>
            <person name="Yin W.-F."/>
            <person name="Chan K.-G."/>
        </authorList>
    </citation>
    <scope>NUCLEOTIDE SEQUENCE [LARGE SCALE GENOMIC DNA]</scope>
    <source>
        <strain evidence="10">DSM 11628</strain>
    </source>
</reference>
<evidence type="ECO:0000256" key="4">
    <source>
        <dbReference type="ARBA" id="ARBA00022982"/>
    </source>
</evidence>
<dbReference type="PRINTS" id="PR00606">
    <property type="entry name" value="CYTCHROMECID"/>
</dbReference>
<proteinExistence type="predicted"/>
<evidence type="ECO:0000256" key="1">
    <source>
        <dbReference type="ARBA" id="ARBA00022448"/>
    </source>
</evidence>
<feature type="domain" description="Cytochrome c" evidence="8">
    <location>
        <begin position="30"/>
        <end position="118"/>
    </location>
</feature>
<name>A0ABN4JCA3_9BURK</name>
<keyword evidence="2 6" id="KW-0349">Heme</keyword>
<feature type="chain" id="PRO_5045902377" description="Cytochrome c domain-containing protein" evidence="7">
    <location>
        <begin position="30"/>
        <end position="119"/>
    </location>
</feature>
<keyword evidence="10" id="KW-1185">Reference proteome</keyword>
<dbReference type="Proteomes" id="UP000060277">
    <property type="component" value="Chromosome"/>
</dbReference>
<accession>A0ABN4JCA3</accession>
<evidence type="ECO:0000256" key="5">
    <source>
        <dbReference type="ARBA" id="ARBA00023004"/>
    </source>
</evidence>
<sequence>MKDSGDKIAVGVAGLLMTLIALVPPSAAAQTSATDQAMLKLARERNCMTCHAVDRTLLAPAYRDIAKRYAGQNGAMEKLTQSISDGSRGTWGNIPMPASPQLAPGEAERLAHWILGFIR</sequence>
<organism evidence="9 10">
    <name type="scientific">Pandoraea norimbergensis</name>
    <dbReference type="NCBI Taxonomy" id="93219"/>
    <lineage>
        <taxon>Bacteria</taxon>
        <taxon>Pseudomonadati</taxon>
        <taxon>Pseudomonadota</taxon>
        <taxon>Betaproteobacteria</taxon>
        <taxon>Burkholderiales</taxon>
        <taxon>Burkholderiaceae</taxon>
        <taxon>Pandoraea</taxon>
    </lineage>
</organism>
<protein>
    <recommendedName>
        <fullName evidence="8">Cytochrome c domain-containing protein</fullName>
    </recommendedName>
</protein>
<evidence type="ECO:0000313" key="10">
    <source>
        <dbReference type="Proteomes" id="UP000060277"/>
    </source>
</evidence>
<feature type="signal peptide" evidence="7">
    <location>
        <begin position="1"/>
        <end position="29"/>
    </location>
</feature>
<evidence type="ECO:0000313" key="9">
    <source>
        <dbReference type="EMBL" id="ALS58551.1"/>
    </source>
</evidence>
<evidence type="ECO:0000256" key="3">
    <source>
        <dbReference type="ARBA" id="ARBA00022723"/>
    </source>
</evidence>
<dbReference type="Gene3D" id="1.10.760.10">
    <property type="entry name" value="Cytochrome c-like domain"/>
    <property type="match status" value="1"/>
</dbReference>
<evidence type="ECO:0000256" key="7">
    <source>
        <dbReference type="SAM" id="SignalP"/>
    </source>
</evidence>
<keyword evidence="7" id="KW-0732">Signal</keyword>
<keyword evidence="4" id="KW-0249">Electron transport</keyword>
<dbReference type="PROSITE" id="PS51007">
    <property type="entry name" value="CYTC"/>
    <property type="match status" value="1"/>
</dbReference>
<evidence type="ECO:0000256" key="2">
    <source>
        <dbReference type="ARBA" id="ARBA00022617"/>
    </source>
</evidence>
<dbReference type="Pfam" id="PF00034">
    <property type="entry name" value="Cytochrom_C"/>
    <property type="match status" value="1"/>
</dbReference>
<dbReference type="InterPro" id="IPR036909">
    <property type="entry name" value="Cyt_c-like_dom_sf"/>
</dbReference>
<evidence type="ECO:0000256" key="6">
    <source>
        <dbReference type="PROSITE-ProRule" id="PRU00433"/>
    </source>
</evidence>
<dbReference type="SUPFAM" id="SSF46626">
    <property type="entry name" value="Cytochrome c"/>
    <property type="match status" value="1"/>
</dbReference>
<dbReference type="InterPro" id="IPR009056">
    <property type="entry name" value="Cyt_c-like_dom"/>
</dbReference>
<evidence type="ECO:0000259" key="8">
    <source>
        <dbReference type="PROSITE" id="PS51007"/>
    </source>
</evidence>
<keyword evidence="1" id="KW-0813">Transport</keyword>
<keyword evidence="5 6" id="KW-0408">Iron</keyword>
<dbReference type="InterPro" id="IPR002324">
    <property type="entry name" value="Cyt_c_ID"/>
</dbReference>
<dbReference type="RefSeq" id="WP_058375498.1">
    <property type="nucleotide sequence ID" value="NZ_CP013480.3"/>
</dbReference>
<keyword evidence="3 6" id="KW-0479">Metal-binding</keyword>